<dbReference type="KEGG" id="oxy:HCG48_23850"/>
<dbReference type="EMBL" id="CP051167">
    <property type="protein sequence ID" value="QIZ73257.1"/>
    <property type="molecule type" value="Genomic_DNA"/>
</dbReference>
<organism evidence="1 2">
    <name type="scientific">Oxynema aestuarii AP17</name>
    <dbReference type="NCBI Taxonomy" id="2064643"/>
    <lineage>
        <taxon>Bacteria</taxon>
        <taxon>Bacillati</taxon>
        <taxon>Cyanobacteriota</taxon>
        <taxon>Cyanophyceae</taxon>
        <taxon>Oscillatoriophycideae</taxon>
        <taxon>Oscillatoriales</taxon>
        <taxon>Oscillatoriaceae</taxon>
        <taxon>Oxynema</taxon>
        <taxon>Oxynema aestuarii</taxon>
    </lineage>
</organism>
<gene>
    <name evidence="1" type="ORF">HCG48_23850</name>
</gene>
<dbReference type="AlphaFoldDB" id="A0A6H1U4G2"/>
<name>A0A6H1U4G2_9CYAN</name>
<sequence>MITLNLLPGAIPELLACVRETQQIAKADRYGLMAAVLDESLAEDDRRCLDRLLRSICRGRVQIVDDLSTIG</sequence>
<dbReference type="Proteomes" id="UP000500857">
    <property type="component" value="Chromosome"/>
</dbReference>
<dbReference type="RefSeq" id="WP_168571403.1">
    <property type="nucleotide sequence ID" value="NZ_CP051167.1"/>
</dbReference>
<accession>A0A6H1U4G2</accession>
<evidence type="ECO:0000313" key="2">
    <source>
        <dbReference type="Proteomes" id="UP000500857"/>
    </source>
</evidence>
<protein>
    <submittedName>
        <fullName evidence="1">Uncharacterized protein</fullName>
    </submittedName>
</protein>
<evidence type="ECO:0000313" key="1">
    <source>
        <dbReference type="EMBL" id="QIZ73257.1"/>
    </source>
</evidence>
<keyword evidence="2" id="KW-1185">Reference proteome</keyword>
<proteinExistence type="predicted"/>
<reference evidence="1 2" key="1">
    <citation type="submission" date="2020-04" db="EMBL/GenBank/DDBJ databases">
        <authorList>
            <person name="Basu S."/>
            <person name="Maruthanayagam V."/>
            <person name="Chakraborty S."/>
            <person name="Pramanik A."/>
            <person name="Mukherjee J."/>
            <person name="Brink B."/>
        </authorList>
    </citation>
    <scope>NUCLEOTIDE SEQUENCE [LARGE SCALE GENOMIC DNA]</scope>
    <source>
        <strain evidence="1 2">AP17</strain>
    </source>
</reference>